<evidence type="ECO:0000313" key="2">
    <source>
        <dbReference type="EMBL" id="VDI66725.1"/>
    </source>
</evidence>
<accession>A0A8B6GNY6</accession>
<protein>
    <recommendedName>
        <fullName evidence="4">Laminin G domain-containing protein</fullName>
    </recommendedName>
</protein>
<keyword evidence="3" id="KW-1185">Reference proteome</keyword>
<gene>
    <name evidence="2" type="ORF">MGAL_10B067051</name>
</gene>
<dbReference type="AlphaFoldDB" id="A0A8B6GNY6"/>
<comment type="caution">
    <text evidence="2">The sequence shown here is derived from an EMBL/GenBank/DDBJ whole genome shotgun (WGS) entry which is preliminary data.</text>
</comment>
<reference evidence="2" key="1">
    <citation type="submission" date="2018-11" db="EMBL/GenBank/DDBJ databases">
        <authorList>
            <person name="Alioto T."/>
            <person name="Alioto T."/>
        </authorList>
    </citation>
    <scope>NUCLEOTIDE SEQUENCE</scope>
</reference>
<proteinExistence type="predicted"/>
<dbReference type="Proteomes" id="UP000596742">
    <property type="component" value="Unassembled WGS sequence"/>
</dbReference>
<sequence>MRIIATVVTDVLVLVSCHCDNAADIYGLLWDWKPLQSTGTSLFLLFTEGFPISHATAKALLTTHNGGLYTAYTFGNNMNESLNLQPNQNEFTLNHSVYMTDGIKHAGVELQGNAQISVLD</sequence>
<keyword evidence="1" id="KW-0732">Signal</keyword>
<dbReference type="EMBL" id="UYJE01008731">
    <property type="protein sequence ID" value="VDI66725.1"/>
    <property type="molecule type" value="Genomic_DNA"/>
</dbReference>
<feature type="chain" id="PRO_5032626204" description="Laminin G domain-containing protein" evidence="1">
    <location>
        <begin position="20"/>
        <end position="120"/>
    </location>
</feature>
<name>A0A8B6GNY6_MYTGA</name>
<organism evidence="2 3">
    <name type="scientific">Mytilus galloprovincialis</name>
    <name type="common">Mediterranean mussel</name>
    <dbReference type="NCBI Taxonomy" id="29158"/>
    <lineage>
        <taxon>Eukaryota</taxon>
        <taxon>Metazoa</taxon>
        <taxon>Spiralia</taxon>
        <taxon>Lophotrochozoa</taxon>
        <taxon>Mollusca</taxon>
        <taxon>Bivalvia</taxon>
        <taxon>Autobranchia</taxon>
        <taxon>Pteriomorphia</taxon>
        <taxon>Mytilida</taxon>
        <taxon>Mytiloidea</taxon>
        <taxon>Mytilidae</taxon>
        <taxon>Mytilinae</taxon>
        <taxon>Mytilus</taxon>
    </lineage>
</organism>
<evidence type="ECO:0000313" key="3">
    <source>
        <dbReference type="Proteomes" id="UP000596742"/>
    </source>
</evidence>
<dbReference type="OrthoDB" id="6199680at2759"/>
<evidence type="ECO:0008006" key="4">
    <source>
        <dbReference type="Google" id="ProtNLM"/>
    </source>
</evidence>
<feature type="signal peptide" evidence="1">
    <location>
        <begin position="1"/>
        <end position="19"/>
    </location>
</feature>
<evidence type="ECO:0000256" key="1">
    <source>
        <dbReference type="SAM" id="SignalP"/>
    </source>
</evidence>